<dbReference type="KEGG" id="csy:CENSYa_1648"/>
<sequence length="74" mass="8593">MGRTYQEWLNTQDPAFVAKVRAGDENNKPLLNQINWIWVANMMAQKSELNPTSAELLDWVTSGQIEAMREREKK</sequence>
<reference evidence="1 2" key="1">
    <citation type="journal article" date="2006" name="Proc. Natl. Acad. Sci. U.S.A.">
        <title>Genomic analysis of the uncultivated marine crenarchaeote Cenarchaeum symbiosum.</title>
        <authorList>
            <person name="Hallam S.J."/>
            <person name="Konstantinidis K.T."/>
            <person name="Putnam N."/>
            <person name="Schleper C."/>
            <person name="Watanabe Y."/>
            <person name="Sugahara J."/>
            <person name="Preston C."/>
            <person name="de la Torre J."/>
            <person name="Richardson P.M."/>
            <person name="DeLong E.F."/>
        </authorList>
    </citation>
    <scope>NUCLEOTIDE SEQUENCE [LARGE SCALE GENOMIC DNA]</scope>
    <source>
        <strain evidence="2">A</strain>
    </source>
</reference>
<evidence type="ECO:0000313" key="2">
    <source>
        <dbReference type="Proteomes" id="UP000000758"/>
    </source>
</evidence>
<gene>
    <name evidence="1" type="ordered locus">CENSYa_1648</name>
</gene>
<protein>
    <submittedName>
        <fullName evidence="1">Uncharacterized protein</fullName>
    </submittedName>
</protein>
<dbReference type="HOGENOM" id="CLU_202921_0_0_2"/>
<name>A0RY49_CENSY</name>
<dbReference type="STRING" id="414004.CENSYa_1648"/>
<dbReference type="AlphaFoldDB" id="A0RY49"/>
<evidence type="ECO:0000313" key="1">
    <source>
        <dbReference type="EMBL" id="ABK78266.1"/>
    </source>
</evidence>
<accession>A0RY49</accession>
<dbReference type="EMBL" id="DP000238">
    <property type="protein sequence ID" value="ABK78266.1"/>
    <property type="molecule type" value="Genomic_DNA"/>
</dbReference>
<dbReference type="Proteomes" id="UP000000758">
    <property type="component" value="Chromosome"/>
</dbReference>
<organism evidence="1 2">
    <name type="scientific">Cenarchaeum symbiosum (strain A)</name>
    <dbReference type="NCBI Taxonomy" id="414004"/>
    <lineage>
        <taxon>Archaea</taxon>
        <taxon>Nitrososphaerota</taxon>
        <taxon>Candidatus Cenarchaeales</taxon>
        <taxon>Candidatus Cenarchaeaceae</taxon>
        <taxon>Candidatus Cenarchaeum</taxon>
    </lineage>
</organism>
<dbReference type="EnsemblBacteria" id="ABK78266">
    <property type="protein sequence ID" value="ABK78266"/>
    <property type="gene ID" value="CENSYa_1648"/>
</dbReference>
<proteinExistence type="predicted"/>
<keyword evidence="2" id="KW-1185">Reference proteome</keyword>